<dbReference type="PANTHER" id="PTHR30203">
    <property type="entry name" value="OUTER MEMBRANE CATION EFFLUX PROTEIN"/>
    <property type="match status" value="1"/>
</dbReference>
<sequence length="502" mass="53157">MAAFRFLLSTLSLAALAGCMMGPDYRGAPDAAPHASAAAAFQRADAALETPAPPPSRWWEALEDPQLTRLIDQALASSPNLQAAEARIRQARATLQQRRSAALPGATATGAAIKASVPGNSPLAALGGSSSSSSSSSSSAETSSGHRTIDFYSAGFDAMWEIDLFGGVRRGIEGAAAQTDAAIAQYQDAQVQMAAEVGQAYASLRGLQRQLALGRSNAELQQRMLALTEARRRGGTADELDLERARAQLTSTQADIVPLPGRIQETLDQLALLTGQEPGALDAELGPPAPPPRLPATVAVGDPAAMLRRRPDVRAAERTLAAGNAAIGQAIAQRFPKVTLFGNIGFSSSSASDLFHHDKLAVLGGPILQWNFLDFGANRARVNQSRAAYDEADARYRQAVLAALQDAEQGISRFRSQRDTLEQLVASRDSATRAARLAQLRWRGGTISQLDALDAERQRLQAEDGLTQGATALLTQYVSLQKSLGLGWSEPPQRQGEPVAAR</sequence>
<dbReference type="PANTHER" id="PTHR30203:SF25">
    <property type="entry name" value="OUTER MEMBRANE PROTEIN-RELATED"/>
    <property type="match status" value="1"/>
</dbReference>
<feature type="region of interest" description="Disordered" evidence="3">
    <location>
        <begin position="124"/>
        <end position="145"/>
    </location>
</feature>
<keyword evidence="2" id="KW-0449">Lipoprotein</keyword>
<keyword evidence="2" id="KW-0812">Transmembrane</keyword>
<dbReference type="AlphaFoldDB" id="A0A857J4X9"/>
<dbReference type="GO" id="GO:0005886">
    <property type="term" value="C:plasma membrane"/>
    <property type="evidence" value="ECO:0007669"/>
    <property type="project" value="UniProtKB-SubCell"/>
</dbReference>
<feature type="compositionally biased region" description="Low complexity" evidence="3">
    <location>
        <begin position="129"/>
        <end position="139"/>
    </location>
</feature>
<evidence type="ECO:0000256" key="2">
    <source>
        <dbReference type="RuleBase" id="RU362097"/>
    </source>
</evidence>
<accession>A0A857J4X9</accession>
<dbReference type="Gene3D" id="1.20.1600.10">
    <property type="entry name" value="Outer membrane efflux proteins (OEP)"/>
    <property type="match status" value="1"/>
</dbReference>
<dbReference type="GO" id="GO:0015562">
    <property type="term" value="F:efflux transmembrane transporter activity"/>
    <property type="evidence" value="ECO:0007669"/>
    <property type="project" value="InterPro"/>
</dbReference>
<proteinExistence type="inferred from homology"/>
<dbReference type="PROSITE" id="PS51257">
    <property type="entry name" value="PROKAR_LIPOPROTEIN"/>
    <property type="match status" value="1"/>
</dbReference>
<dbReference type="NCBIfam" id="TIGR01845">
    <property type="entry name" value="outer_NodT"/>
    <property type="match status" value="1"/>
</dbReference>
<keyword evidence="5" id="KW-1185">Reference proteome</keyword>
<comment type="similarity">
    <text evidence="1 2">Belongs to the outer membrane factor (OMF) (TC 1.B.17) family.</text>
</comment>
<dbReference type="KEGG" id="xyk:GT347_13215"/>
<name>A0A857J4X9_9BURK</name>
<organism evidence="4 5">
    <name type="scientific">Xylophilus rhododendri</name>
    <dbReference type="NCBI Taxonomy" id="2697032"/>
    <lineage>
        <taxon>Bacteria</taxon>
        <taxon>Pseudomonadati</taxon>
        <taxon>Pseudomonadota</taxon>
        <taxon>Betaproteobacteria</taxon>
        <taxon>Burkholderiales</taxon>
        <taxon>Xylophilus</taxon>
    </lineage>
</organism>
<feature type="signal peptide" evidence="2">
    <location>
        <begin position="1"/>
        <end position="17"/>
    </location>
</feature>
<dbReference type="EMBL" id="CP047650">
    <property type="protein sequence ID" value="QHI98866.1"/>
    <property type="molecule type" value="Genomic_DNA"/>
</dbReference>
<gene>
    <name evidence="4" type="ORF">GT347_13215</name>
</gene>
<evidence type="ECO:0000313" key="5">
    <source>
        <dbReference type="Proteomes" id="UP000464787"/>
    </source>
</evidence>
<comment type="subcellular location">
    <subcellularLocation>
        <location evidence="2">Cell membrane</location>
        <topology evidence="2">Lipid-anchor</topology>
    </subcellularLocation>
</comment>
<evidence type="ECO:0000313" key="4">
    <source>
        <dbReference type="EMBL" id="QHI98866.1"/>
    </source>
</evidence>
<keyword evidence="2" id="KW-0472">Membrane</keyword>
<dbReference type="Pfam" id="PF02321">
    <property type="entry name" value="OEP"/>
    <property type="match status" value="2"/>
</dbReference>
<evidence type="ECO:0000256" key="1">
    <source>
        <dbReference type="ARBA" id="ARBA00007613"/>
    </source>
</evidence>
<reference evidence="4 5" key="1">
    <citation type="submission" date="2020-01" db="EMBL/GenBank/DDBJ databases">
        <title>Genome sequencing of strain KACC 21265.</title>
        <authorList>
            <person name="Heo J."/>
            <person name="Kim S.-J."/>
            <person name="Kim J.-S."/>
            <person name="Hong S.-B."/>
            <person name="Kwon S.-W."/>
        </authorList>
    </citation>
    <scope>NUCLEOTIDE SEQUENCE [LARGE SCALE GENOMIC DNA]</scope>
    <source>
        <strain evidence="4 5">KACC 21265</strain>
    </source>
</reference>
<feature type="chain" id="PRO_5033104129" evidence="2">
    <location>
        <begin position="18"/>
        <end position="502"/>
    </location>
</feature>
<dbReference type="RefSeq" id="WP_160552454.1">
    <property type="nucleotide sequence ID" value="NZ_CP047650.1"/>
</dbReference>
<dbReference type="InterPro" id="IPR003423">
    <property type="entry name" value="OMP_efflux"/>
</dbReference>
<dbReference type="Gene3D" id="2.20.200.10">
    <property type="entry name" value="Outer membrane efflux proteins (OEP)"/>
    <property type="match status" value="1"/>
</dbReference>
<dbReference type="SUPFAM" id="SSF56954">
    <property type="entry name" value="Outer membrane efflux proteins (OEP)"/>
    <property type="match status" value="1"/>
</dbReference>
<keyword evidence="2" id="KW-1134">Transmembrane beta strand</keyword>
<dbReference type="InterPro" id="IPR010131">
    <property type="entry name" value="MdtP/NodT-like"/>
</dbReference>
<keyword evidence="2" id="KW-0732">Signal</keyword>
<evidence type="ECO:0000256" key="3">
    <source>
        <dbReference type="SAM" id="MobiDB-lite"/>
    </source>
</evidence>
<protein>
    <submittedName>
        <fullName evidence="4">Efflux transporter outer membrane subunit</fullName>
    </submittedName>
</protein>
<keyword evidence="2" id="KW-0564">Palmitate</keyword>
<dbReference type="Proteomes" id="UP000464787">
    <property type="component" value="Chromosome"/>
</dbReference>